<name>A0A0A1IVG4_9CAUD</name>
<reference evidence="2" key="1">
    <citation type="journal article" date="2015" name="PLoS ONE">
        <title>Investigation of a Large Collection of Pseudomonas aeruginosa Bacteriophages Collected from a Single Environmental Source in Abidjan, Cote d'Ivoire.</title>
        <authorList>
            <person name="Essoh C."/>
            <person name="Latino L."/>
            <person name="Midoux C."/>
            <person name="Blouin Y."/>
            <person name="Loukou G."/>
            <person name="Nguetta S.P."/>
            <person name="Lathro S."/>
            <person name="Cablanmian A."/>
            <person name="Kouassi A.K."/>
            <person name="Vergnaud G."/>
            <person name="Pourcel C."/>
        </authorList>
    </citation>
    <scope>NUCLEOTIDE SEQUENCE [LARGE SCALE GENOMIC DNA]</scope>
</reference>
<organism evidence="1 2">
    <name type="scientific">Pseudomonas phage vB_PaeM_PAO1_Ab03</name>
    <dbReference type="NCBI Taxonomy" id="1548901"/>
    <lineage>
        <taxon>Viruses</taxon>
        <taxon>Duplodnaviria</taxon>
        <taxon>Heunggongvirae</taxon>
        <taxon>Uroviricota</taxon>
        <taxon>Caudoviricetes</taxon>
        <taxon>Vandenendeviridae</taxon>
        <taxon>Nankokuvirus</taxon>
        <taxon>Nankokuvirus Ab03</taxon>
    </lineage>
</organism>
<evidence type="ECO:0000313" key="2">
    <source>
        <dbReference type="Proteomes" id="UP000030230"/>
    </source>
</evidence>
<sequence length="67" mass="7228">MQIHFSSRPAARAFVKGSAVPRQVADNGAEASRRWGVKLSISPCVRVLGCDHFATGKTGNMVPVYIK</sequence>
<dbReference type="RefSeq" id="YP_009124536.1">
    <property type="nucleotide sequence ID" value="NC_026587.1"/>
</dbReference>
<gene>
    <name evidence="1" type="primary">ORF140</name>
</gene>
<evidence type="ECO:0000313" key="1">
    <source>
        <dbReference type="EMBL" id="CEF89245.1"/>
    </source>
</evidence>
<accession>A0A0A1IVG4</accession>
<protein>
    <submittedName>
        <fullName evidence="1">Uncharacterized protein</fullName>
    </submittedName>
</protein>
<dbReference type="Proteomes" id="UP000030230">
    <property type="component" value="Segment"/>
</dbReference>
<dbReference type="EMBL" id="LN610573">
    <property type="protein sequence ID" value="CEF89245.1"/>
    <property type="molecule type" value="Genomic_DNA"/>
</dbReference>
<dbReference type="OrthoDB" id="24889at10239"/>
<dbReference type="GeneID" id="23679309"/>
<proteinExistence type="predicted"/>
<keyword evidence="2" id="KW-1185">Reference proteome</keyword>
<dbReference type="KEGG" id="vg:23679309"/>